<organism evidence="2 3">
    <name type="scientific">Hibiscus syriacus</name>
    <name type="common">Rose of Sharon</name>
    <dbReference type="NCBI Taxonomy" id="106335"/>
    <lineage>
        <taxon>Eukaryota</taxon>
        <taxon>Viridiplantae</taxon>
        <taxon>Streptophyta</taxon>
        <taxon>Embryophyta</taxon>
        <taxon>Tracheophyta</taxon>
        <taxon>Spermatophyta</taxon>
        <taxon>Magnoliopsida</taxon>
        <taxon>eudicotyledons</taxon>
        <taxon>Gunneridae</taxon>
        <taxon>Pentapetalae</taxon>
        <taxon>rosids</taxon>
        <taxon>malvids</taxon>
        <taxon>Malvales</taxon>
        <taxon>Malvaceae</taxon>
        <taxon>Malvoideae</taxon>
        <taxon>Hibiscus</taxon>
    </lineage>
</organism>
<name>A0A6A2YMV9_HIBSY</name>
<dbReference type="Proteomes" id="UP000436088">
    <property type="component" value="Unassembled WGS sequence"/>
</dbReference>
<accession>A0A6A2YMV9</accession>
<evidence type="ECO:0000313" key="3">
    <source>
        <dbReference type="Proteomes" id="UP000436088"/>
    </source>
</evidence>
<dbReference type="AlphaFoldDB" id="A0A6A2YMV9"/>
<sequence>MLRRTGNHPVLVLPPTNSGEDLGSTSTSREAMRPAGLVLTQCVKVEPDQINRIMRQVRRGSNIDGDDPGRSYCGDDLDDQGMMMMTMKKLVKKATEV</sequence>
<feature type="region of interest" description="Disordered" evidence="1">
    <location>
        <begin position="1"/>
        <end position="31"/>
    </location>
</feature>
<evidence type="ECO:0000256" key="1">
    <source>
        <dbReference type="SAM" id="MobiDB-lite"/>
    </source>
</evidence>
<proteinExistence type="predicted"/>
<comment type="caution">
    <text evidence="2">The sequence shown here is derived from an EMBL/GenBank/DDBJ whole genome shotgun (WGS) entry which is preliminary data.</text>
</comment>
<protein>
    <submittedName>
        <fullName evidence="2">Uncharacterized protein</fullName>
    </submittedName>
</protein>
<reference evidence="2" key="1">
    <citation type="submission" date="2019-09" db="EMBL/GenBank/DDBJ databases">
        <title>Draft genome information of white flower Hibiscus syriacus.</title>
        <authorList>
            <person name="Kim Y.-M."/>
        </authorList>
    </citation>
    <scope>NUCLEOTIDE SEQUENCE [LARGE SCALE GENOMIC DNA]</scope>
    <source>
        <strain evidence="2">YM2019G1</strain>
    </source>
</reference>
<evidence type="ECO:0000313" key="2">
    <source>
        <dbReference type="EMBL" id="KAE8680649.1"/>
    </source>
</evidence>
<gene>
    <name evidence="2" type="ORF">F3Y22_tig00111372pilonHSYRG00039</name>
</gene>
<feature type="compositionally biased region" description="Polar residues" evidence="1">
    <location>
        <begin position="15"/>
        <end position="29"/>
    </location>
</feature>
<dbReference type="EMBL" id="VEPZ02001321">
    <property type="protein sequence ID" value="KAE8680649.1"/>
    <property type="molecule type" value="Genomic_DNA"/>
</dbReference>
<keyword evidence="3" id="KW-1185">Reference proteome</keyword>